<dbReference type="InterPro" id="IPR011106">
    <property type="entry name" value="MANSC_N"/>
</dbReference>
<dbReference type="SUPFAM" id="SSF57424">
    <property type="entry name" value="LDL receptor-like module"/>
    <property type="match status" value="1"/>
</dbReference>
<keyword evidence="8 12" id="KW-1015">Disulfide bond</keyword>
<dbReference type="PROSITE" id="PS01209">
    <property type="entry name" value="LDLRA_1"/>
    <property type="match status" value="1"/>
</dbReference>
<keyword evidence="4 14" id="KW-0812">Transmembrane</keyword>
<dbReference type="Pfam" id="PF00057">
    <property type="entry name" value="Ldl_recept_a"/>
    <property type="match status" value="1"/>
</dbReference>
<feature type="compositionally biased region" description="Low complexity" evidence="13">
    <location>
        <begin position="194"/>
        <end position="206"/>
    </location>
</feature>
<comment type="similarity">
    <text evidence="2">Belongs to the LDLR family.</text>
</comment>
<evidence type="ECO:0000256" key="9">
    <source>
        <dbReference type="ARBA" id="ARBA00023170"/>
    </source>
</evidence>
<reference evidence="17 18" key="1">
    <citation type="journal article" date="2023" name="J. Hered.">
        <title>Chromosome-level genome of the wood stork (Mycteria americana) provides insight into avian chromosome evolution.</title>
        <authorList>
            <person name="Flamio R. Jr."/>
            <person name="Ramstad K.M."/>
        </authorList>
    </citation>
    <scope>NUCLEOTIDE SEQUENCE [LARGE SCALE GENOMIC DNA]</scope>
    <source>
        <strain evidence="17">JAX WOST 10</strain>
    </source>
</reference>
<feature type="region of interest" description="Disordered" evidence="13">
    <location>
        <begin position="541"/>
        <end position="572"/>
    </location>
</feature>
<feature type="compositionally biased region" description="Low complexity" evidence="13">
    <location>
        <begin position="220"/>
        <end position="229"/>
    </location>
</feature>
<accession>A0AAN7RY87</accession>
<dbReference type="Pfam" id="PF22352">
    <property type="entry name" value="K319L-like_PKD"/>
    <property type="match status" value="1"/>
</dbReference>
<evidence type="ECO:0000256" key="6">
    <source>
        <dbReference type="ARBA" id="ARBA00022989"/>
    </source>
</evidence>
<evidence type="ECO:0000256" key="5">
    <source>
        <dbReference type="ARBA" id="ARBA00022729"/>
    </source>
</evidence>
<evidence type="ECO:0000256" key="8">
    <source>
        <dbReference type="ARBA" id="ARBA00023157"/>
    </source>
</evidence>
<dbReference type="Proteomes" id="UP001333110">
    <property type="component" value="Unassembled WGS sequence"/>
</dbReference>
<evidence type="ECO:0000256" key="10">
    <source>
        <dbReference type="ARBA" id="ARBA00023180"/>
    </source>
</evidence>
<evidence type="ECO:0000313" key="17">
    <source>
        <dbReference type="EMBL" id="KAK4825079.1"/>
    </source>
</evidence>
<keyword evidence="10" id="KW-0325">Glycoprotein</keyword>
<dbReference type="SUPFAM" id="SSF49299">
    <property type="entry name" value="PKD domain"/>
    <property type="match status" value="1"/>
</dbReference>
<evidence type="ECO:0000313" key="18">
    <source>
        <dbReference type="Proteomes" id="UP001333110"/>
    </source>
</evidence>
<evidence type="ECO:0000256" key="14">
    <source>
        <dbReference type="SAM" id="Phobius"/>
    </source>
</evidence>
<dbReference type="PANTHER" id="PTHR46876:SF1">
    <property type="entry name" value="LOW-DENSITY LIPOPROTEIN RECEPTOR-RELATED PROTEIN 11"/>
    <property type="match status" value="1"/>
</dbReference>
<proteinExistence type="inferred from homology"/>
<dbReference type="InterPro" id="IPR002172">
    <property type="entry name" value="LDrepeatLR_classA_rpt"/>
</dbReference>
<evidence type="ECO:0000256" key="12">
    <source>
        <dbReference type="PROSITE-ProRule" id="PRU00124"/>
    </source>
</evidence>
<feature type="disulfide bond" evidence="12">
    <location>
        <begin position="451"/>
        <end position="463"/>
    </location>
</feature>
<dbReference type="EMBL" id="JAUNZN010000003">
    <property type="protein sequence ID" value="KAK4825079.1"/>
    <property type="molecule type" value="Genomic_DNA"/>
</dbReference>
<feature type="chain" id="PRO_5043046867" description="Low-density lipoprotein receptor-related protein 11" evidence="15">
    <location>
        <begin position="17"/>
        <end position="643"/>
    </location>
</feature>
<feature type="region of interest" description="Disordered" evidence="13">
    <location>
        <begin position="47"/>
        <end position="77"/>
    </location>
</feature>
<dbReference type="PROSITE" id="PS50986">
    <property type="entry name" value="MANSC"/>
    <property type="match status" value="1"/>
</dbReference>
<dbReference type="Gene3D" id="4.10.400.10">
    <property type="entry name" value="Low-density Lipoprotein Receptor"/>
    <property type="match status" value="1"/>
</dbReference>
<evidence type="ECO:0000256" key="3">
    <source>
        <dbReference type="ARBA" id="ARBA00022553"/>
    </source>
</evidence>
<evidence type="ECO:0000256" key="7">
    <source>
        <dbReference type="ARBA" id="ARBA00023136"/>
    </source>
</evidence>
<keyword evidence="7 14" id="KW-0472">Membrane</keyword>
<evidence type="ECO:0000256" key="2">
    <source>
        <dbReference type="ARBA" id="ARBA00009939"/>
    </source>
</evidence>
<dbReference type="Pfam" id="PF07502">
    <property type="entry name" value="MANEC"/>
    <property type="match status" value="1"/>
</dbReference>
<feature type="transmembrane region" description="Helical" evidence="14">
    <location>
        <begin position="595"/>
        <end position="618"/>
    </location>
</feature>
<feature type="compositionally biased region" description="Gly residues" evidence="13">
    <location>
        <begin position="261"/>
        <end position="272"/>
    </location>
</feature>
<dbReference type="FunFam" id="4.10.400.10:FF:000067">
    <property type="entry name" value="Serine peptidase inhibitor, Kunitz type 1"/>
    <property type="match status" value="1"/>
</dbReference>
<organism evidence="17 18">
    <name type="scientific">Mycteria americana</name>
    <name type="common">Wood stork</name>
    <dbReference type="NCBI Taxonomy" id="33587"/>
    <lineage>
        <taxon>Eukaryota</taxon>
        <taxon>Metazoa</taxon>
        <taxon>Chordata</taxon>
        <taxon>Craniata</taxon>
        <taxon>Vertebrata</taxon>
        <taxon>Euteleostomi</taxon>
        <taxon>Archelosauria</taxon>
        <taxon>Archosauria</taxon>
        <taxon>Dinosauria</taxon>
        <taxon>Saurischia</taxon>
        <taxon>Theropoda</taxon>
        <taxon>Coelurosauria</taxon>
        <taxon>Aves</taxon>
        <taxon>Neognathae</taxon>
        <taxon>Neoaves</taxon>
        <taxon>Aequornithes</taxon>
        <taxon>Ciconiiformes</taxon>
        <taxon>Ciconiidae</taxon>
        <taxon>Mycteria</taxon>
    </lineage>
</organism>
<comment type="subcellular location">
    <subcellularLocation>
        <location evidence="1">Membrane</location>
        <topology evidence="1">Single-pass type I membrane protein</topology>
    </subcellularLocation>
</comment>
<dbReference type="InterPro" id="IPR035986">
    <property type="entry name" value="PKD_dom_sf"/>
</dbReference>
<keyword evidence="18" id="KW-1185">Reference proteome</keyword>
<keyword evidence="5 15" id="KW-0732">Signal</keyword>
<dbReference type="InterPro" id="IPR013980">
    <property type="entry name" value="MANSC_dom"/>
</dbReference>
<gene>
    <name evidence="17" type="ORF">QYF61_023255</name>
</gene>
<dbReference type="CDD" id="cd00146">
    <property type="entry name" value="PKD"/>
    <property type="match status" value="1"/>
</dbReference>
<dbReference type="SMART" id="SM00765">
    <property type="entry name" value="MANEC"/>
    <property type="match status" value="1"/>
</dbReference>
<sequence length="643" mass="67639">MAALVLVLLAALGGRAVLPGGRCAAPLADLRSQISGVESLLEEFRRQLQQEEPGPPAAATGGGGERCGGSSSFSARPDSIIRTKDSIAAGATFLRAPAAVAGWRQCLDACCAEPRCTLAVVQGPGRPRGPPAAELGCYLFNCTHRGRPVCRFAPHRGYSTYSRRPAAAAAGLAPPPPAAPPGKGRRGARGAGPGPRWLRAGRAAPPGAAPGPGSGGPSAGGKWRQPALGAGAGRAGGRARSPRRRHLPPRALGPLARRGSRPGGFGGAGNGRPGHEASPAARADEERRAVPCLSAGRPEAGEAAQPCPRVRGLCGVCEFGKTRHSHRCLCGSLGRLLFFFIEEEEEYDEPPRCRAGQDIVLQSPVDWLLLDGRESSDDHGIVQYEWTQLQGDSSVEMKVPQPGTLKLSHIREGGYIFQLTVTDTAGQRSSDNVSVTVLPMVHSAAACVGVCSRYQFICDDGCCIDITFACDGVRQCPDGSDETFCQNFSPGRKTVTHVALGTTQQRTVGLTENTDENFSAENTLKATARNQPLLSVDADMSNQSLSQGPKKQISGFVPDNSSSGKRTDDKNVNGIIVPKRDELGGGRPVPETGAVLPLALGLAITALLLLMVACRLRLVRQKLKKARPITSEESDYLINGMYL</sequence>
<dbReference type="SMART" id="SM00192">
    <property type="entry name" value="LDLa"/>
    <property type="match status" value="1"/>
</dbReference>
<feature type="signal peptide" evidence="15">
    <location>
        <begin position="1"/>
        <end position="16"/>
    </location>
</feature>
<dbReference type="PROSITE" id="PS50068">
    <property type="entry name" value="LDLRA_2"/>
    <property type="match status" value="1"/>
</dbReference>
<dbReference type="InterPro" id="IPR036055">
    <property type="entry name" value="LDL_receptor-like_sf"/>
</dbReference>
<dbReference type="InterPro" id="IPR013783">
    <property type="entry name" value="Ig-like_fold"/>
</dbReference>
<keyword evidence="3" id="KW-0597">Phosphoprotein</keyword>
<dbReference type="AlphaFoldDB" id="A0AAN7RY87"/>
<keyword evidence="6 14" id="KW-1133">Transmembrane helix</keyword>
<evidence type="ECO:0000259" key="16">
    <source>
        <dbReference type="PROSITE" id="PS50986"/>
    </source>
</evidence>
<keyword evidence="9" id="KW-0675">Receptor</keyword>
<comment type="caution">
    <text evidence="17">The sequence shown here is derived from an EMBL/GenBank/DDBJ whole genome shotgun (WGS) entry which is preliminary data.</text>
</comment>
<feature type="domain" description="MANSC" evidence="16">
    <location>
        <begin position="75"/>
        <end position="161"/>
    </location>
</feature>
<dbReference type="CDD" id="cd00112">
    <property type="entry name" value="LDLa"/>
    <property type="match status" value="1"/>
</dbReference>
<evidence type="ECO:0000256" key="11">
    <source>
        <dbReference type="ARBA" id="ARBA00074260"/>
    </source>
</evidence>
<dbReference type="Gene3D" id="2.60.40.10">
    <property type="entry name" value="Immunoglobulins"/>
    <property type="match status" value="1"/>
</dbReference>
<dbReference type="GO" id="GO:0016020">
    <property type="term" value="C:membrane"/>
    <property type="evidence" value="ECO:0007669"/>
    <property type="project" value="UniProtKB-SubCell"/>
</dbReference>
<evidence type="ECO:0000256" key="13">
    <source>
        <dbReference type="SAM" id="MobiDB-lite"/>
    </source>
</evidence>
<evidence type="ECO:0000256" key="4">
    <source>
        <dbReference type="ARBA" id="ARBA00022692"/>
    </source>
</evidence>
<feature type="region of interest" description="Disordered" evidence="13">
    <location>
        <begin position="166"/>
        <end position="288"/>
    </location>
</feature>
<feature type="disulfide bond" evidence="12">
    <location>
        <begin position="470"/>
        <end position="485"/>
    </location>
</feature>
<dbReference type="FunFam" id="2.60.40.10:FF:000061">
    <property type="entry name" value="Dyslexia-associated protein KIAA0319 homolog"/>
    <property type="match status" value="1"/>
</dbReference>
<feature type="compositionally biased region" description="Gly residues" evidence="13">
    <location>
        <begin position="210"/>
        <end position="219"/>
    </location>
</feature>
<name>A0AAN7RY87_MYCAM</name>
<feature type="disulfide bond" evidence="12">
    <location>
        <begin position="458"/>
        <end position="476"/>
    </location>
</feature>
<evidence type="ECO:0000256" key="1">
    <source>
        <dbReference type="ARBA" id="ARBA00004479"/>
    </source>
</evidence>
<dbReference type="PANTHER" id="PTHR46876">
    <property type="entry name" value="LOW-DENSITY LIPOPROTEIN RECEPTOR-RELATED PROTEIN 11"/>
    <property type="match status" value="1"/>
</dbReference>
<dbReference type="InterPro" id="IPR023415">
    <property type="entry name" value="LDLR_class-A_CS"/>
</dbReference>
<protein>
    <recommendedName>
        <fullName evidence="11">Low-density lipoprotein receptor-related protein 11</fullName>
    </recommendedName>
</protein>
<evidence type="ECO:0000256" key="15">
    <source>
        <dbReference type="SAM" id="SignalP"/>
    </source>
</evidence>